<reference evidence="2 3" key="1">
    <citation type="journal article" date="2013" name="J. Mol. Microbiol. Biotechnol.">
        <title>Analysis of the Complete Genomes of Acholeplasma brassicae , A. palmae and A. laidlawii and Their Comparison to the Obligate Parasites from ' Candidatus Phytoplasma'.</title>
        <authorList>
            <person name="Kube M."/>
            <person name="Siewert C."/>
            <person name="Migdoll A.M."/>
            <person name="Duduk B."/>
            <person name="Holz S."/>
            <person name="Rabus R."/>
            <person name="Seemuller E."/>
            <person name="Mitrovic J."/>
            <person name="Muller I."/>
            <person name="Buttner C."/>
            <person name="Reinhardt R."/>
        </authorList>
    </citation>
    <scope>NUCLEOTIDE SEQUENCE [LARGE SCALE GENOMIC DNA]</scope>
    <source>
        <strain evidence="2 3">J233</strain>
    </source>
</reference>
<dbReference type="AlphaFoldDB" id="U4KQW6"/>
<evidence type="ECO:0000256" key="1">
    <source>
        <dbReference type="SAM" id="Phobius"/>
    </source>
</evidence>
<feature type="transmembrane region" description="Helical" evidence="1">
    <location>
        <begin position="110"/>
        <end position="133"/>
    </location>
</feature>
<feature type="transmembrane region" description="Helical" evidence="1">
    <location>
        <begin position="139"/>
        <end position="159"/>
    </location>
</feature>
<dbReference type="HOGENOM" id="CLU_1248361_0_0_14"/>
<protein>
    <submittedName>
        <fullName evidence="2">Uncharacterized protein</fullName>
    </submittedName>
</protein>
<dbReference type="Proteomes" id="UP000032740">
    <property type="component" value="Chromosome"/>
</dbReference>
<keyword evidence="1" id="KW-0812">Transmembrane</keyword>
<feature type="transmembrane region" description="Helical" evidence="1">
    <location>
        <begin position="6"/>
        <end position="27"/>
    </location>
</feature>
<dbReference type="RefSeq" id="WP_026654103.1">
    <property type="nucleotide sequence ID" value="NC_022538.1"/>
</dbReference>
<sequence length="221" mass="26380">MLIMIIILMMLLITYIVLTILYSFYYYKKETFLVFDSECFFSFFLNELSDNNITIIMNPSILSYSLLNRSITIPNSYFEKKLNYRDVFLLLHEFGHHYDLNNRNINLQKLYIKLVGINRLIIIPLIIALTIYFHVVNLYNWSIIFVPYFLIITILRLFFGLIHENEASKYALFKIKELYQLNLNAQTFLNRLAIFNTLIQFFMTLLVSFSVVFILFISIMS</sequence>
<organism evidence="2 3">
    <name type="scientific">Alteracholeplasma palmae (strain ATCC 49389 / J233)</name>
    <name type="common">Acholeplasma palmae</name>
    <dbReference type="NCBI Taxonomy" id="1318466"/>
    <lineage>
        <taxon>Bacteria</taxon>
        <taxon>Bacillati</taxon>
        <taxon>Mycoplasmatota</taxon>
        <taxon>Mollicutes</taxon>
        <taxon>Acholeplasmatales</taxon>
        <taxon>Acholeplasmataceae</taxon>
        <taxon>Acholeplasma</taxon>
    </lineage>
</organism>
<keyword evidence="3" id="KW-1185">Reference proteome</keyword>
<feature type="transmembrane region" description="Helical" evidence="1">
    <location>
        <begin position="198"/>
        <end position="220"/>
    </location>
</feature>
<proteinExistence type="predicted"/>
<dbReference type="KEGG" id="apal:BN85400840"/>
<evidence type="ECO:0000313" key="3">
    <source>
        <dbReference type="Proteomes" id="UP000032740"/>
    </source>
</evidence>
<dbReference type="EMBL" id="FO681347">
    <property type="protein sequence ID" value="CCV63661.1"/>
    <property type="molecule type" value="Genomic_DNA"/>
</dbReference>
<keyword evidence="1" id="KW-0472">Membrane</keyword>
<keyword evidence="1" id="KW-1133">Transmembrane helix</keyword>
<evidence type="ECO:0000313" key="2">
    <source>
        <dbReference type="EMBL" id="CCV63661.1"/>
    </source>
</evidence>
<accession>U4KQW6</accession>
<gene>
    <name evidence="2" type="ORF">BN85400840</name>
</gene>
<name>U4KQW6_ALTPJ</name>